<reference evidence="2" key="1">
    <citation type="submission" date="2023-03" db="EMBL/GenBank/DDBJ databases">
        <title>Multiphase analysis and comparison of six strains from genera Psychromarinibacter, Lutimaribacter, and Maritimibacter, including a novel species: Psychromarinibacter sediminicola sp. nov.</title>
        <authorList>
            <person name="Wang Y.-H."/>
            <person name="Ye M.-Q."/>
            <person name="Du Z.-J."/>
        </authorList>
    </citation>
    <scope>NUCLEOTIDE SEQUENCE</scope>
    <source>
        <strain evidence="2">C21-152</strain>
    </source>
</reference>
<dbReference type="RefSeq" id="WP_275565289.1">
    <property type="nucleotide sequence ID" value="NZ_JARGYC010000001.1"/>
</dbReference>
<keyword evidence="3" id="KW-1185">Reference proteome</keyword>
<protein>
    <submittedName>
        <fullName evidence="2">CoA transferase</fullName>
    </submittedName>
</protein>
<sequence>MQDLKPLDGIRVVERASGVAAAYAGRLLAAMGAEVFMAEPPEHSPLRREAPFLPGGGSALFAYLAADKRSVLCDLGDPEGREAFHGLVAAAQILIDDTPVADRAAQGLDPAGIVERHPHLVHLSVLPFGAEGPKAGWAGAEINLIHAGGEGFLLPNGLSADLFPDRPPLKIAGHFAEMQGGVTAALAALSALWSGQGQFVDVSVQDANVAIGAFAVQRYGDGAVEHRTTRSFRYGGVIECRDGFVELLTLEERQWQRLVDLLGRPDWATDPALTDSAERSARGDMINANIRAWAKDQSVADLVARAQELGVPMAPYNTPQDILEGGQETAREIFREVAMPGEGRVQIQSAPFRFGPEPLSVTRGAPKPGADQQLLMSCVPPEARRVQA</sequence>
<dbReference type="InterPro" id="IPR023606">
    <property type="entry name" value="CoA-Trfase_III_dom_1_sf"/>
</dbReference>
<evidence type="ECO:0000313" key="3">
    <source>
        <dbReference type="Proteomes" id="UP001220964"/>
    </source>
</evidence>
<dbReference type="GO" id="GO:0016740">
    <property type="term" value="F:transferase activity"/>
    <property type="evidence" value="ECO:0007669"/>
    <property type="project" value="UniProtKB-KW"/>
</dbReference>
<evidence type="ECO:0000313" key="2">
    <source>
        <dbReference type="EMBL" id="MDF0599139.1"/>
    </source>
</evidence>
<dbReference type="EMBL" id="JARGYC010000001">
    <property type="protein sequence ID" value="MDF0599139.1"/>
    <property type="molecule type" value="Genomic_DNA"/>
</dbReference>
<dbReference type="InterPro" id="IPR050509">
    <property type="entry name" value="CoA-transferase_III"/>
</dbReference>
<keyword evidence="1 2" id="KW-0808">Transferase</keyword>
<evidence type="ECO:0000256" key="1">
    <source>
        <dbReference type="ARBA" id="ARBA00022679"/>
    </source>
</evidence>
<dbReference type="Gene3D" id="3.40.50.10540">
    <property type="entry name" value="Crotonobetainyl-coa:carnitine coa-transferase, domain 1"/>
    <property type="match status" value="1"/>
</dbReference>
<dbReference type="InterPro" id="IPR044855">
    <property type="entry name" value="CoA-Trfase_III_dom3_sf"/>
</dbReference>
<dbReference type="InterPro" id="IPR003673">
    <property type="entry name" value="CoA-Trfase_fam_III"/>
</dbReference>
<dbReference type="PANTHER" id="PTHR48228">
    <property type="entry name" value="SUCCINYL-COA--D-CITRAMALATE COA-TRANSFERASE"/>
    <property type="match status" value="1"/>
</dbReference>
<dbReference type="PANTHER" id="PTHR48228:SF6">
    <property type="entry name" value="L-CARNITINE COA-TRANSFERASE"/>
    <property type="match status" value="1"/>
</dbReference>
<dbReference type="AlphaFoldDB" id="A0AAE3T7L5"/>
<dbReference type="Gene3D" id="3.30.1540.10">
    <property type="entry name" value="formyl-coa transferase, domain 3"/>
    <property type="match status" value="1"/>
</dbReference>
<gene>
    <name evidence="2" type="ORF">P1J78_00205</name>
</gene>
<dbReference type="Pfam" id="PF02515">
    <property type="entry name" value="CoA_transf_3"/>
    <property type="match status" value="1"/>
</dbReference>
<dbReference type="Proteomes" id="UP001220964">
    <property type="component" value="Unassembled WGS sequence"/>
</dbReference>
<name>A0AAE3T7L5_9RHOB</name>
<dbReference type="SUPFAM" id="SSF89796">
    <property type="entry name" value="CoA-transferase family III (CaiB/BaiF)"/>
    <property type="match status" value="1"/>
</dbReference>
<organism evidence="2 3">
    <name type="scientific">Psychromarinibacter sediminicola</name>
    <dbReference type="NCBI Taxonomy" id="3033385"/>
    <lineage>
        <taxon>Bacteria</taxon>
        <taxon>Pseudomonadati</taxon>
        <taxon>Pseudomonadota</taxon>
        <taxon>Alphaproteobacteria</taxon>
        <taxon>Rhodobacterales</taxon>
        <taxon>Paracoccaceae</taxon>
        <taxon>Psychromarinibacter</taxon>
    </lineage>
</organism>
<proteinExistence type="predicted"/>
<comment type="caution">
    <text evidence="2">The sequence shown here is derived from an EMBL/GenBank/DDBJ whole genome shotgun (WGS) entry which is preliminary data.</text>
</comment>
<accession>A0AAE3T7L5</accession>